<dbReference type="PANTHER" id="PTHR30346:SF28">
    <property type="entry name" value="HTH-TYPE TRANSCRIPTIONAL REGULATOR CYNR"/>
    <property type="match status" value="1"/>
</dbReference>
<dbReference type="PROSITE" id="PS50931">
    <property type="entry name" value="HTH_LYSR"/>
    <property type="match status" value="1"/>
</dbReference>
<evidence type="ECO:0000256" key="2">
    <source>
        <dbReference type="ARBA" id="ARBA00023015"/>
    </source>
</evidence>
<evidence type="ECO:0000256" key="1">
    <source>
        <dbReference type="ARBA" id="ARBA00009437"/>
    </source>
</evidence>
<keyword evidence="3" id="KW-0238">DNA-binding</keyword>
<dbReference type="SUPFAM" id="SSF53850">
    <property type="entry name" value="Periplasmic binding protein-like II"/>
    <property type="match status" value="1"/>
</dbReference>
<reference evidence="7" key="1">
    <citation type="journal article" date="2019" name="Int. J. Syst. Evol. Microbiol.">
        <title>The Global Catalogue of Microorganisms (GCM) 10K type strain sequencing project: providing services to taxonomists for standard genome sequencing and annotation.</title>
        <authorList>
            <consortium name="The Broad Institute Genomics Platform"/>
            <consortium name="The Broad Institute Genome Sequencing Center for Infectious Disease"/>
            <person name="Wu L."/>
            <person name="Ma J."/>
        </authorList>
    </citation>
    <scope>NUCLEOTIDE SEQUENCE [LARGE SCALE GENOMIC DNA]</scope>
    <source>
        <strain evidence="7">CGMCC 1.10759</strain>
    </source>
</reference>
<comment type="caution">
    <text evidence="6">The sequence shown here is derived from an EMBL/GenBank/DDBJ whole genome shotgun (WGS) entry which is preliminary data.</text>
</comment>
<proteinExistence type="inferred from homology"/>
<dbReference type="Gene3D" id="3.40.190.290">
    <property type="match status" value="1"/>
</dbReference>
<dbReference type="InterPro" id="IPR000847">
    <property type="entry name" value="LysR_HTH_N"/>
</dbReference>
<evidence type="ECO:0000259" key="5">
    <source>
        <dbReference type="PROSITE" id="PS50931"/>
    </source>
</evidence>
<dbReference type="Proteomes" id="UP001595904">
    <property type="component" value="Unassembled WGS sequence"/>
</dbReference>
<evidence type="ECO:0000256" key="4">
    <source>
        <dbReference type="ARBA" id="ARBA00023163"/>
    </source>
</evidence>
<dbReference type="InterPro" id="IPR036388">
    <property type="entry name" value="WH-like_DNA-bd_sf"/>
</dbReference>
<dbReference type="SUPFAM" id="SSF46785">
    <property type="entry name" value="Winged helix' DNA-binding domain"/>
    <property type="match status" value="1"/>
</dbReference>
<keyword evidence="2" id="KW-0805">Transcription regulation</keyword>
<accession>A0ABV8T0E7</accession>
<dbReference type="PRINTS" id="PR00039">
    <property type="entry name" value="HTHLYSR"/>
</dbReference>
<comment type="similarity">
    <text evidence="1">Belongs to the LysR transcriptional regulatory family.</text>
</comment>
<evidence type="ECO:0000256" key="3">
    <source>
        <dbReference type="ARBA" id="ARBA00023125"/>
    </source>
</evidence>
<name>A0ABV8T0E7_9GAMM</name>
<dbReference type="PANTHER" id="PTHR30346">
    <property type="entry name" value="TRANSCRIPTIONAL DUAL REGULATOR HCAR-RELATED"/>
    <property type="match status" value="1"/>
</dbReference>
<evidence type="ECO:0000313" key="7">
    <source>
        <dbReference type="Proteomes" id="UP001595904"/>
    </source>
</evidence>
<protein>
    <submittedName>
        <fullName evidence="6">LysR family transcriptional regulator</fullName>
    </submittedName>
</protein>
<dbReference type="Gene3D" id="1.10.10.10">
    <property type="entry name" value="Winged helix-like DNA-binding domain superfamily/Winged helix DNA-binding domain"/>
    <property type="match status" value="1"/>
</dbReference>
<dbReference type="InterPro" id="IPR005119">
    <property type="entry name" value="LysR_subst-bd"/>
</dbReference>
<dbReference type="EMBL" id="JBHSDU010000014">
    <property type="protein sequence ID" value="MFC4312905.1"/>
    <property type="molecule type" value="Genomic_DNA"/>
</dbReference>
<dbReference type="CDD" id="cd05466">
    <property type="entry name" value="PBP2_LTTR_substrate"/>
    <property type="match status" value="1"/>
</dbReference>
<dbReference type="Pfam" id="PF00126">
    <property type="entry name" value="HTH_1"/>
    <property type="match status" value="1"/>
</dbReference>
<gene>
    <name evidence="6" type="ORF">ACFPN2_27725</name>
</gene>
<keyword evidence="4" id="KW-0804">Transcription</keyword>
<organism evidence="6 7">
    <name type="scientific">Steroidobacter flavus</name>
    <dbReference type="NCBI Taxonomy" id="1842136"/>
    <lineage>
        <taxon>Bacteria</taxon>
        <taxon>Pseudomonadati</taxon>
        <taxon>Pseudomonadota</taxon>
        <taxon>Gammaproteobacteria</taxon>
        <taxon>Steroidobacterales</taxon>
        <taxon>Steroidobacteraceae</taxon>
        <taxon>Steroidobacter</taxon>
    </lineage>
</organism>
<keyword evidence="7" id="KW-1185">Reference proteome</keyword>
<evidence type="ECO:0000313" key="6">
    <source>
        <dbReference type="EMBL" id="MFC4312905.1"/>
    </source>
</evidence>
<feature type="domain" description="HTH lysR-type" evidence="5">
    <location>
        <begin position="13"/>
        <end position="70"/>
    </location>
</feature>
<dbReference type="InterPro" id="IPR036390">
    <property type="entry name" value="WH_DNA-bd_sf"/>
</dbReference>
<dbReference type="Pfam" id="PF03466">
    <property type="entry name" value="LysR_substrate"/>
    <property type="match status" value="1"/>
</dbReference>
<dbReference type="RefSeq" id="WP_380602701.1">
    <property type="nucleotide sequence ID" value="NZ_JBHSDU010000014.1"/>
</dbReference>
<sequence>MESSSKDPASRHVSVRQLRYFVTVVEHRSFRRAAEKLCISQPPITKQLQGLESTLGVDLLQRQGHKFSLTEAGEAFYAEARMLLAGLDRVCSTIQAFHGAQTRTLALGMADDFVYGPHLDRLLQQAQKLGIGLETTVTLSPSLELQVAHGLVDAALVNLPLSTDSAELVVQPIKSSRLGLVVPKHHPLAGSKQAQLSMLEGLPLVLPPDAPKNAFARQCEQLLMRGGIQPLVAARTTSTALMEVLVERGIGIGIASEYSLRPNNPRLRLIPLTAEGSMYRHAVIHRSDRASKDLTRLLSCLEPEKLPRGGRRR</sequence>